<dbReference type="AlphaFoldDB" id="R4U3T0"/>
<name>R4U3T0_9MOLU</name>
<proteinExistence type="predicted"/>
<evidence type="ECO:0000313" key="2">
    <source>
        <dbReference type="Proteomes" id="UP000013964"/>
    </source>
</evidence>
<dbReference type="EMBL" id="CP005077">
    <property type="protein sequence ID" value="AGM25148.1"/>
    <property type="molecule type" value="Genomic_DNA"/>
</dbReference>
<reference evidence="1 2" key="1">
    <citation type="journal article" date="2013" name="Genome Biol. Evol.">
        <title>Complete genomes of two dipteran-associated spiroplasmas provided insights into the origin, dynamics, and impacts of viral invasion in spiroplasma.</title>
        <authorList>
            <person name="Ku C."/>
            <person name="Lo W.S."/>
            <person name="Chen L.L."/>
            <person name="Kuo C.H."/>
        </authorList>
    </citation>
    <scope>NUCLEOTIDE SEQUENCE [LARGE SCALE GENOMIC DNA]</scope>
    <source>
        <strain evidence="1 2">DF-1</strain>
    </source>
</reference>
<accession>R4U3T0</accession>
<organism evidence="1 2">
    <name type="scientific">Spiroplasma chrysopicola DF-1</name>
    <dbReference type="NCBI Taxonomy" id="1276227"/>
    <lineage>
        <taxon>Bacteria</taxon>
        <taxon>Bacillati</taxon>
        <taxon>Mycoplasmatota</taxon>
        <taxon>Mollicutes</taxon>
        <taxon>Entomoplasmatales</taxon>
        <taxon>Spiroplasmataceae</taxon>
        <taxon>Spiroplasma</taxon>
    </lineage>
</organism>
<dbReference type="STRING" id="1276227.SCHRY_v1c05700"/>
<gene>
    <name evidence="1" type="ORF">SCHRY_v1c05700</name>
</gene>
<sequence>MKALLSIIAGAGILSTSFSSITYLTYEKNLNQNIDSESRESIFYFNDSTKNDWIVEAKATPWGAGTSASDHTWDWKTINLGQSKPEYQLLKFLGSANSEVKWGSAYWNYDIGQSIPLEFKKENNYKITSTDDAKKFTTILKYKDEKWSLLANIDAWVYLGYTWYKENSNYYLQVASYQFVAAYNSYTSVYGTANMSKGIILS</sequence>
<dbReference type="KEGG" id="scr:SCHRY_v1c05700"/>
<dbReference type="OrthoDB" id="392947at2"/>
<keyword evidence="2" id="KW-1185">Reference proteome</keyword>
<evidence type="ECO:0000313" key="1">
    <source>
        <dbReference type="EMBL" id="AGM25148.1"/>
    </source>
</evidence>
<dbReference type="HOGENOM" id="CLU_1353912_0_0_14"/>
<dbReference type="Proteomes" id="UP000013964">
    <property type="component" value="Chromosome"/>
</dbReference>
<dbReference type="PATRIC" id="fig|1276227.3.peg.573"/>
<dbReference type="RefSeq" id="WP_016338973.1">
    <property type="nucleotide sequence ID" value="NC_021280.1"/>
</dbReference>
<protein>
    <submittedName>
        <fullName evidence="1">Uncharacterized protein</fullName>
    </submittedName>
</protein>